<proteinExistence type="predicted"/>
<organism evidence="2 3">
    <name type="scientific">Streptomyces spongiicola</name>
    <dbReference type="NCBI Taxonomy" id="1690221"/>
    <lineage>
        <taxon>Bacteria</taxon>
        <taxon>Bacillati</taxon>
        <taxon>Actinomycetota</taxon>
        <taxon>Actinomycetes</taxon>
        <taxon>Kitasatosporales</taxon>
        <taxon>Streptomycetaceae</taxon>
        <taxon>Streptomyces</taxon>
    </lineage>
</organism>
<dbReference type="RefSeq" id="WP_162602749.1">
    <property type="nucleotide sequence ID" value="NZ_BGZL01000012.1"/>
</dbReference>
<comment type="caution">
    <text evidence="2">The sequence shown here is derived from an EMBL/GenBank/DDBJ whole genome shotgun (WGS) entry which is preliminary data.</text>
</comment>
<dbReference type="EMBL" id="BGZL01000012">
    <property type="protein sequence ID" value="GBQ02681.1"/>
    <property type="molecule type" value="Genomic_DNA"/>
</dbReference>
<evidence type="ECO:0000313" key="3">
    <source>
        <dbReference type="Proteomes" id="UP000265354"/>
    </source>
</evidence>
<dbReference type="AlphaFoldDB" id="A0A388T3F5"/>
<evidence type="ECO:0000256" key="1">
    <source>
        <dbReference type="SAM" id="MobiDB-lite"/>
    </source>
</evidence>
<accession>A0A388T3F5</accession>
<evidence type="ECO:0000313" key="2">
    <source>
        <dbReference type="EMBL" id="GBQ02681.1"/>
    </source>
</evidence>
<reference evidence="2 3" key="1">
    <citation type="submission" date="2018-07" db="EMBL/GenBank/DDBJ databases">
        <title>Whole Genome Shotgun Sequence of Streptomyces spongiicola strain 531S.</title>
        <authorList>
            <person name="Dohra H."/>
            <person name="Kodani S."/>
        </authorList>
    </citation>
    <scope>NUCLEOTIDE SEQUENCE [LARGE SCALE GENOMIC DNA]</scope>
    <source>
        <strain evidence="2 3">531S</strain>
    </source>
</reference>
<gene>
    <name evidence="2" type="ORF">SSP531S_41410</name>
</gene>
<name>A0A388T3F5_9ACTN</name>
<sequence length="58" mass="6163">MKSRNDLLLVALRTAPVTVPHQAFVRESPEQPGIFRVHPGRATDSAKPGAVGMAPTGE</sequence>
<feature type="region of interest" description="Disordered" evidence="1">
    <location>
        <begin position="33"/>
        <end position="58"/>
    </location>
</feature>
<protein>
    <submittedName>
        <fullName evidence="2">Uncharacterized protein</fullName>
    </submittedName>
</protein>
<dbReference type="Proteomes" id="UP000265354">
    <property type="component" value="Unassembled WGS sequence"/>
</dbReference>